<keyword evidence="3" id="KW-0804">Transcription</keyword>
<organism evidence="5 6">
    <name type="scientific">Bradyrhizobium rifense</name>
    <dbReference type="NCBI Taxonomy" id="515499"/>
    <lineage>
        <taxon>Bacteria</taxon>
        <taxon>Pseudomonadati</taxon>
        <taxon>Pseudomonadota</taxon>
        <taxon>Alphaproteobacteria</taxon>
        <taxon>Hyphomicrobiales</taxon>
        <taxon>Nitrobacteraceae</taxon>
        <taxon>Bradyrhizobium</taxon>
    </lineage>
</organism>
<dbReference type="PRINTS" id="PR00035">
    <property type="entry name" value="HTHGNTR"/>
</dbReference>
<sequence length="224" mass="25122">MKVTTREARSVNPIARQSLPDAIAVELRERILNGEFKDGDPIVQEAIAEEYEVSRMPVREALRQLEGQGLVALKTHKGAIVTSMKKEKVSELFDLRALLECDILARALPHFGPSDAAAAQDFLNQLEGAYQRRDTAEWGKLNWQFHRSLYLPANRPETLSVLEGINIQVERFIRVQLVMTGAVAAAEREHRDLLSLCTERNPTAVDYLRKHILDAAKLPSSISA</sequence>
<dbReference type="Gene3D" id="1.20.120.530">
    <property type="entry name" value="GntR ligand-binding domain-like"/>
    <property type="match status" value="1"/>
</dbReference>
<name>A0A5D3KNT2_9BRAD</name>
<dbReference type="InterPro" id="IPR008920">
    <property type="entry name" value="TF_FadR/GntR_C"/>
</dbReference>
<dbReference type="SMART" id="SM00895">
    <property type="entry name" value="FCD"/>
    <property type="match status" value="1"/>
</dbReference>
<dbReference type="PROSITE" id="PS50949">
    <property type="entry name" value="HTH_GNTR"/>
    <property type="match status" value="1"/>
</dbReference>
<dbReference type="GO" id="GO:0003677">
    <property type="term" value="F:DNA binding"/>
    <property type="evidence" value="ECO:0007669"/>
    <property type="project" value="UniProtKB-KW"/>
</dbReference>
<evidence type="ECO:0000256" key="3">
    <source>
        <dbReference type="ARBA" id="ARBA00023163"/>
    </source>
</evidence>
<dbReference type="CDD" id="cd07377">
    <property type="entry name" value="WHTH_GntR"/>
    <property type="match status" value="1"/>
</dbReference>
<evidence type="ECO:0000313" key="5">
    <source>
        <dbReference type="EMBL" id="TYL97844.1"/>
    </source>
</evidence>
<keyword evidence="1" id="KW-0805">Transcription regulation</keyword>
<dbReference type="PANTHER" id="PTHR43537">
    <property type="entry name" value="TRANSCRIPTIONAL REGULATOR, GNTR FAMILY"/>
    <property type="match status" value="1"/>
</dbReference>
<dbReference type="InterPro" id="IPR036390">
    <property type="entry name" value="WH_DNA-bd_sf"/>
</dbReference>
<dbReference type="OrthoDB" id="9810548at2"/>
<dbReference type="InterPro" id="IPR000524">
    <property type="entry name" value="Tscrpt_reg_HTH_GntR"/>
</dbReference>
<dbReference type="RefSeq" id="WP_148771666.1">
    <property type="nucleotide sequence ID" value="NZ_VSSS01000014.1"/>
</dbReference>
<feature type="domain" description="HTH gntR-type" evidence="4">
    <location>
        <begin position="17"/>
        <end position="84"/>
    </location>
</feature>
<accession>A0A5D3KNT2</accession>
<keyword evidence="2" id="KW-0238">DNA-binding</keyword>
<gene>
    <name evidence="5" type="ORF">FXB40_08040</name>
</gene>
<dbReference type="Pfam" id="PF00392">
    <property type="entry name" value="GntR"/>
    <property type="match status" value="1"/>
</dbReference>
<reference evidence="5 6" key="1">
    <citation type="submission" date="2019-08" db="EMBL/GenBank/DDBJ databases">
        <title>Bradyrhizobium hipponensis sp. nov., a rhizobium isolated from a Lupinus angustifolius root nodule in Tunisia.</title>
        <authorList>
            <person name="Off K."/>
            <person name="Rejili M."/>
            <person name="Mars M."/>
            <person name="Brachmann A."/>
            <person name="Marin M."/>
        </authorList>
    </citation>
    <scope>NUCLEOTIDE SEQUENCE [LARGE SCALE GENOMIC DNA]</scope>
    <source>
        <strain evidence="5 6">CTAW71</strain>
    </source>
</reference>
<dbReference type="Proteomes" id="UP000324758">
    <property type="component" value="Unassembled WGS sequence"/>
</dbReference>
<dbReference type="AlphaFoldDB" id="A0A5D3KNT2"/>
<dbReference type="Gene3D" id="1.10.10.10">
    <property type="entry name" value="Winged helix-like DNA-binding domain superfamily/Winged helix DNA-binding domain"/>
    <property type="match status" value="1"/>
</dbReference>
<dbReference type="GO" id="GO:0003700">
    <property type="term" value="F:DNA-binding transcription factor activity"/>
    <property type="evidence" value="ECO:0007669"/>
    <property type="project" value="InterPro"/>
</dbReference>
<dbReference type="SUPFAM" id="SSF48008">
    <property type="entry name" value="GntR ligand-binding domain-like"/>
    <property type="match status" value="1"/>
</dbReference>
<evidence type="ECO:0000313" key="6">
    <source>
        <dbReference type="Proteomes" id="UP000324758"/>
    </source>
</evidence>
<proteinExistence type="predicted"/>
<dbReference type="SMART" id="SM00345">
    <property type="entry name" value="HTH_GNTR"/>
    <property type="match status" value="1"/>
</dbReference>
<comment type="caution">
    <text evidence="5">The sequence shown here is derived from an EMBL/GenBank/DDBJ whole genome shotgun (WGS) entry which is preliminary data.</text>
</comment>
<dbReference type="PANTHER" id="PTHR43537:SF41">
    <property type="entry name" value="TRANSCRIPTIONAL REGULATORY PROTEIN"/>
    <property type="match status" value="1"/>
</dbReference>
<dbReference type="InterPro" id="IPR036388">
    <property type="entry name" value="WH-like_DNA-bd_sf"/>
</dbReference>
<evidence type="ECO:0000256" key="1">
    <source>
        <dbReference type="ARBA" id="ARBA00023015"/>
    </source>
</evidence>
<dbReference type="InterPro" id="IPR011711">
    <property type="entry name" value="GntR_C"/>
</dbReference>
<evidence type="ECO:0000259" key="4">
    <source>
        <dbReference type="PROSITE" id="PS50949"/>
    </source>
</evidence>
<protein>
    <submittedName>
        <fullName evidence="5">GntR family transcriptional regulator</fullName>
    </submittedName>
</protein>
<dbReference type="SUPFAM" id="SSF46785">
    <property type="entry name" value="Winged helix' DNA-binding domain"/>
    <property type="match status" value="1"/>
</dbReference>
<evidence type="ECO:0000256" key="2">
    <source>
        <dbReference type="ARBA" id="ARBA00023125"/>
    </source>
</evidence>
<keyword evidence="6" id="KW-1185">Reference proteome</keyword>
<dbReference type="Pfam" id="PF07729">
    <property type="entry name" value="FCD"/>
    <property type="match status" value="1"/>
</dbReference>
<dbReference type="EMBL" id="VSSS01000014">
    <property type="protein sequence ID" value="TYL97844.1"/>
    <property type="molecule type" value="Genomic_DNA"/>
</dbReference>